<evidence type="ECO:0000256" key="4">
    <source>
        <dbReference type="RuleBase" id="RU367098"/>
    </source>
</evidence>
<feature type="compositionally biased region" description="Pro residues" evidence="5">
    <location>
        <begin position="20"/>
        <end position="40"/>
    </location>
</feature>
<evidence type="ECO:0000256" key="1">
    <source>
        <dbReference type="ARBA" id="ARBA00022692"/>
    </source>
</evidence>
<feature type="region of interest" description="Disordered" evidence="5">
    <location>
        <begin position="1"/>
        <end position="50"/>
    </location>
</feature>
<proteinExistence type="inferred from homology"/>
<keyword evidence="3" id="KW-0472">Membrane</keyword>
<keyword evidence="7" id="KW-1185">Reference proteome</keyword>
<reference evidence="6" key="1">
    <citation type="submission" date="2015-10" db="EMBL/GenBank/DDBJ databases">
        <authorList>
            <person name="Regsiter A."/>
            <person name="william w."/>
        </authorList>
    </citation>
    <scope>NUCLEOTIDE SEQUENCE</scope>
    <source>
        <strain evidence="6">Montdore</strain>
    </source>
</reference>
<evidence type="ECO:0000256" key="3">
    <source>
        <dbReference type="ARBA" id="ARBA00023136"/>
    </source>
</evidence>
<evidence type="ECO:0000256" key="5">
    <source>
        <dbReference type="SAM" id="MobiDB-lite"/>
    </source>
</evidence>
<dbReference type="InterPro" id="IPR038814">
    <property type="entry name" value="AIM11"/>
</dbReference>
<keyword evidence="1" id="KW-0812">Transmembrane</keyword>
<dbReference type="Proteomes" id="UP001412239">
    <property type="component" value="Unassembled WGS sequence"/>
</dbReference>
<dbReference type="GO" id="GO:0016020">
    <property type="term" value="C:membrane"/>
    <property type="evidence" value="ECO:0007669"/>
    <property type="project" value="UniProtKB-SubCell"/>
</dbReference>
<evidence type="ECO:0000256" key="2">
    <source>
        <dbReference type="ARBA" id="ARBA00022989"/>
    </source>
</evidence>
<gene>
    <name evidence="4" type="primary">AIM11</name>
    <name evidence="6" type="ORF">GSTUAT00002770001</name>
</gene>
<organism evidence="6 7">
    <name type="scientific">Tuber aestivum</name>
    <name type="common">summer truffle</name>
    <dbReference type="NCBI Taxonomy" id="59557"/>
    <lineage>
        <taxon>Eukaryota</taxon>
        <taxon>Fungi</taxon>
        <taxon>Dikarya</taxon>
        <taxon>Ascomycota</taxon>
        <taxon>Pezizomycotina</taxon>
        <taxon>Pezizomycetes</taxon>
        <taxon>Pezizales</taxon>
        <taxon>Tuberaceae</taxon>
        <taxon>Tuber</taxon>
    </lineage>
</organism>
<feature type="compositionally biased region" description="Low complexity" evidence="5">
    <location>
        <begin position="41"/>
        <end position="50"/>
    </location>
</feature>
<protein>
    <recommendedName>
        <fullName evidence="4">Altered inheritance of mitochondria protein 11</fullName>
    </recommendedName>
</protein>
<name>A0A292Q2Z8_9PEZI</name>
<keyword evidence="2" id="KW-1133">Transmembrane helix</keyword>
<dbReference type="PANTHER" id="PTHR39136:SF1">
    <property type="entry name" value="ALTERED INHERITANCE OF MITOCHONDRIA PROTEIN 11"/>
    <property type="match status" value="1"/>
</dbReference>
<evidence type="ECO:0000313" key="7">
    <source>
        <dbReference type="Proteomes" id="UP001412239"/>
    </source>
</evidence>
<dbReference type="AlphaFoldDB" id="A0A292Q2Z8"/>
<comment type="subcellular location">
    <subcellularLocation>
        <location evidence="4">Membrane</location>
        <topology evidence="4">Multi-pass membrane protein</topology>
    </subcellularLocation>
</comment>
<accession>A0A292Q2Z8</accession>
<dbReference type="GO" id="GO:0005739">
    <property type="term" value="C:mitochondrion"/>
    <property type="evidence" value="ECO:0007669"/>
    <property type="project" value="TreeGrafter"/>
</dbReference>
<dbReference type="PANTHER" id="PTHR39136">
    <property type="entry name" value="ALTERED INHERITANCE OF MITOCHONDRIA PROTEIN 11"/>
    <property type="match status" value="1"/>
</dbReference>
<sequence>MASTLRSWMPWSGSNSSPSPSVPPPPSSSSTPAPPPPTVQPPATTTPIPEGARLPRQLTLLLGGTTFLALSIALTRRTIHRRKLSLVPKYYHPNNRPPLNPPNGALDALEALNLATLNTLSFGMMLVGGGMFAMDVCSLEELRGRVREGMGGRDAAAREAEEEFEEWLVNVLARKERKEEVKRMVEREMREKEAKEKGE</sequence>
<evidence type="ECO:0000313" key="6">
    <source>
        <dbReference type="EMBL" id="CUS13090.1"/>
    </source>
</evidence>
<dbReference type="EMBL" id="LN890978">
    <property type="protein sequence ID" value="CUS13090.1"/>
    <property type="molecule type" value="Genomic_DNA"/>
</dbReference>
<comment type="similarity">
    <text evidence="4">Belongs to the AIM11 family.</text>
</comment>